<dbReference type="EMBL" id="BHZE01000003">
    <property type="protein sequence ID" value="GCD77073.1"/>
    <property type="molecule type" value="Genomic_DNA"/>
</dbReference>
<reference evidence="2 3" key="1">
    <citation type="submission" date="2018-11" db="EMBL/GenBank/DDBJ databases">
        <title>Schleiferia aggregans sp. nov., a moderately thermophilic heterotrophic bacterium isolated from microbial mats at a terrestrial hot spring.</title>
        <authorList>
            <person name="Iino T."/>
            <person name="Ohkuma M."/>
            <person name="Haruta S."/>
        </authorList>
    </citation>
    <scope>NUCLEOTIDE SEQUENCE [LARGE SCALE GENOMIC DNA]</scope>
    <source>
        <strain evidence="2 3">LA</strain>
    </source>
</reference>
<keyword evidence="1" id="KW-0472">Membrane</keyword>
<keyword evidence="1" id="KW-0812">Transmembrane</keyword>
<evidence type="ECO:0000313" key="3">
    <source>
        <dbReference type="Proteomes" id="UP000286715"/>
    </source>
</evidence>
<accession>A0A401XJ94</accession>
<dbReference type="RefSeq" id="WP_124397126.1">
    <property type="nucleotide sequence ID" value="NZ_BHZE01000003.1"/>
</dbReference>
<evidence type="ECO:0000313" key="2">
    <source>
        <dbReference type="EMBL" id="GCD77073.1"/>
    </source>
</evidence>
<dbReference type="AlphaFoldDB" id="A0A401XJ94"/>
<name>A0A401XJ94_9FLAO</name>
<dbReference type="OrthoDB" id="9982527at2"/>
<protein>
    <submittedName>
        <fullName evidence="2">Uncharacterized protein</fullName>
    </submittedName>
</protein>
<gene>
    <name evidence="2" type="ORF">JCM31826_05550</name>
</gene>
<keyword evidence="1" id="KW-1133">Transmembrane helix</keyword>
<feature type="transmembrane region" description="Helical" evidence="1">
    <location>
        <begin position="47"/>
        <end position="68"/>
    </location>
</feature>
<comment type="caution">
    <text evidence="2">The sequence shown here is derived from an EMBL/GenBank/DDBJ whole genome shotgun (WGS) entry which is preliminary data.</text>
</comment>
<evidence type="ECO:0000256" key="1">
    <source>
        <dbReference type="SAM" id="Phobius"/>
    </source>
</evidence>
<proteinExistence type="predicted"/>
<organism evidence="2 3">
    <name type="scientific">Thermaurantimonas aggregans</name>
    <dbReference type="NCBI Taxonomy" id="2173829"/>
    <lineage>
        <taxon>Bacteria</taxon>
        <taxon>Pseudomonadati</taxon>
        <taxon>Bacteroidota</taxon>
        <taxon>Flavobacteriia</taxon>
        <taxon>Flavobacteriales</taxon>
        <taxon>Schleiferiaceae</taxon>
        <taxon>Thermaurantimonas</taxon>
    </lineage>
</organism>
<sequence length="178" mass="18994">MRKIQVIFYSTLIFSLYALKSSAQYDAGGFGGFHMQIMNFGRAGAGLAYGGMGGAAFGLNGFIGGFGYGGTAQRNNNTVVLGYGGIFGGATLELSQNQKLAPGARLGFGAYANIDEINSVRNITNGNIMRIEPNLLYNLEAFQKFNIQLQAGYSFNLIGNLKNYNSAFLSIGFVLGSF</sequence>
<dbReference type="Proteomes" id="UP000286715">
    <property type="component" value="Unassembled WGS sequence"/>
</dbReference>
<keyword evidence="3" id="KW-1185">Reference proteome</keyword>